<evidence type="ECO:0000313" key="1">
    <source>
        <dbReference type="EMBL" id="ERI76499.1"/>
    </source>
</evidence>
<organism evidence="1 2">
    <name type="scientific">[Clostridium] symbiosum ATCC 14940</name>
    <dbReference type="NCBI Taxonomy" id="411472"/>
    <lineage>
        <taxon>Bacteria</taxon>
        <taxon>Bacillati</taxon>
        <taxon>Bacillota</taxon>
        <taxon>Clostridia</taxon>
        <taxon>Lachnospirales</taxon>
        <taxon>Lachnospiraceae</taxon>
        <taxon>Otoolea</taxon>
    </lineage>
</organism>
<sequence>MHHLLRFSRRLNCINAETSAIRLTKSRRPGIMDSGFVYKSKSKIKK</sequence>
<proteinExistence type="predicted"/>
<dbReference type="AlphaFoldDB" id="A0ABC9TX41"/>
<reference evidence="1 2" key="1">
    <citation type="submission" date="2013-07" db="EMBL/GenBank/DDBJ databases">
        <authorList>
            <person name="Weinstock G."/>
            <person name="Sodergren E."/>
            <person name="Wylie T."/>
            <person name="Fulton L."/>
            <person name="Fulton R."/>
            <person name="Fronick C."/>
            <person name="O'Laughlin M."/>
            <person name="Godfrey J."/>
            <person name="Miner T."/>
            <person name="Herter B."/>
            <person name="Appelbaum E."/>
            <person name="Cordes M."/>
            <person name="Lek S."/>
            <person name="Wollam A."/>
            <person name="Pepin K.H."/>
            <person name="Palsikar V.B."/>
            <person name="Mitreva M."/>
            <person name="Wilson R.K."/>
        </authorList>
    </citation>
    <scope>NUCLEOTIDE SEQUENCE [LARGE SCALE GENOMIC DNA]</scope>
    <source>
        <strain evidence="1 2">ATCC 14940</strain>
    </source>
</reference>
<accession>A0ABC9TX41</accession>
<dbReference type="EMBL" id="AWSU01000199">
    <property type="protein sequence ID" value="ERI76499.1"/>
    <property type="molecule type" value="Genomic_DNA"/>
</dbReference>
<comment type="caution">
    <text evidence="1">The sequence shown here is derived from an EMBL/GenBank/DDBJ whole genome shotgun (WGS) entry which is preliminary data.</text>
</comment>
<protein>
    <submittedName>
        <fullName evidence="1">Uncharacterized protein</fullName>
    </submittedName>
</protein>
<dbReference type="Proteomes" id="UP000016491">
    <property type="component" value="Unassembled WGS sequence"/>
</dbReference>
<evidence type="ECO:0000313" key="2">
    <source>
        <dbReference type="Proteomes" id="UP000016491"/>
    </source>
</evidence>
<name>A0ABC9TX41_CLOSY</name>
<gene>
    <name evidence="1" type="ORF">CLOSYM_02614</name>
</gene>